<dbReference type="EMBL" id="CP067977">
    <property type="protein sequence ID" value="QQQ17758.1"/>
    <property type="molecule type" value="Genomic_DNA"/>
</dbReference>
<evidence type="ECO:0000313" key="2">
    <source>
        <dbReference type="EMBL" id="QQQ17758.1"/>
    </source>
</evidence>
<dbReference type="InterPro" id="IPR006528">
    <property type="entry name" value="Phage_head_morphogenesis_dom"/>
</dbReference>
<reference evidence="2 3" key="1">
    <citation type="submission" date="2021-01" db="EMBL/GenBank/DDBJ databases">
        <title>Brevundimonas vitis sp. nov., an bacterium isolated from grape (Vitis vinifera).</title>
        <authorList>
            <person name="Jiang L."/>
            <person name="Lee J."/>
        </authorList>
    </citation>
    <scope>NUCLEOTIDE SEQUENCE [LARGE SCALE GENOMIC DNA]</scope>
    <source>
        <strain evidence="2 3">GRTSA-9</strain>
    </source>
</reference>
<feature type="domain" description="Phage head morphogenesis" evidence="1">
    <location>
        <begin position="57"/>
        <end position="187"/>
    </location>
</feature>
<accession>A0ABX7BM11</accession>
<dbReference type="Proteomes" id="UP000595448">
    <property type="component" value="Chromosome"/>
</dbReference>
<dbReference type="Pfam" id="PF04233">
    <property type="entry name" value="Phage_Mu_F"/>
    <property type="match status" value="1"/>
</dbReference>
<protein>
    <recommendedName>
        <fullName evidence="1">Phage head morphogenesis domain-containing protein</fullName>
    </recommendedName>
</protein>
<sequence>MADRPGFTFGSEPSPEVSAYLREKGDRPAFRWSEVWGQEHAHAFTVAKAVQADVLGTIRESLQWAIDQGVPYETWSRELKPELQRLGWWGQVAMADPATGEVRDRELGSPRRLRTIYDANLRSARAAGQWERSQRTKAVLPFWLYGLGPSVNHRPEHAAMEGVVRPVDDPVWDAWFPPNGWGCKCHLRQITRAEAERRGVTAPFEVQTKTYRRVRDDGSFERVQVPVGIDPGWHTNPGLNRSRTLMTNLTEHLASAGEPAARALMSDFWAGSMPEALAAQPAARAPNAKARRSLAPVAVMTEATRAALDASHPVAMVGSDYVAKIVDGHRRGARPTRPADFARVQAILDGGELVERRDRRGTYVMRMDDGLWTLTVNVTRQGEVVVLSLFAIDSDREERLRRRGKD</sequence>
<proteinExistence type="predicted"/>
<keyword evidence="3" id="KW-1185">Reference proteome</keyword>
<gene>
    <name evidence="2" type="ORF">JIP62_10480</name>
</gene>
<dbReference type="RefSeq" id="WP_201102134.1">
    <property type="nucleotide sequence ID" value="NZ_CP067977.1"/>
</dbReference>
<organism evidence="2 3">
    <name type="scientific">Brevundimonas vitisensis</name>
    <dbReference type="NCBI Taxonomy" id="2800818"/>
    <lineage>
        <taxon>Bacteria</taxon>
        <taxon>Pseudomonadati</taxon>
        <taxon>Pseudomonadota</taxon>
        <taxon>Alphaproteobacteria</taxon>
        <taxon>Caulobacterales</taxon>
        <taxon>Caulobacteraceae</taxon>
        <taxon>Brevundimonas</taxon>
    </lineage>
</organism>
<name>A0ABX7BM11_9CAUL</name>
<evidence type="ECO:0000259" key="1">
    <source>
        <dbReference type="Pfam" id="PF04233"/>
    </source>
</evidence>
<evidence type="ECO:0000313" key="3">
    <source>
        <dbReference type="Proteomes" id="UP000595448"/>
    </source>
</evidence>